<evidence type="ECO:0000313" key="3">
    <source>
        <dbReference type="Proteomes" id="UP000779507"/>
    </source>
</evidence>
<comment type="caution">
    <text evidence="2">The sequence shown here is derived from an EMBL/GenBank/DDBJ whole genome shotgun (WGS) entry which is preliminary data.</text>
</comment>
<dbReference type="Proteomes" id="UP000779507">
    <property type="component" value="Unassembled WGS sequence"/>
</dbReference>
<accession>A0ABX2FVJ4</accession>
<evidence type="ECO:0000313" key="2">
    <source>
        <dbReference type="EMBL" id="NRT21223.1"/>
    </source>
</evidence>
<protein>
    <submittedName>
        <fullName evidence="2">Uncharacterized protein</fullName>
    </submittedName>
</protein>
<feature type="chain" id="PRO_5046522127" evidence="1">
    <location>
        <begin position="20"/>
        <end position="203"/>
    </location>
</feature>
<evidence type="ECO:0000256" key="1">
    <source>
        <dbReference type="SAM" id="SignalP"/>
    </source>
</evidence>
<dbReference type="EMBL" id="JABSNP010000028">
    <property type="protein sequence ID" value="NRT21223.1"/>
    <property type="molecule type" value="Genomic_DNA"/>
</dbReference>
<reference evidence="2 3" key="1">
    <citation type="submission" date="2020-05" db="EMBL/GenBank/DDBJ databases">
        <title>Genomic Encyclopedia of Type Strains, Phase IV (KMG-V): Genome sequencing to study the core and pangenomes of soil and plant-associated prokaryotes.</title>
        <authorList>
            <person name="Whitman W."/>
        </authorList>
    </citation>
    <scope>NUCLEOTIDE SEQUENCE [LARGE SCALE GENOMIC DNA]</scope>
    <source>
        <strain evidence="2 3">9A</strain>
    </source>
</reference>
<organism evidence="2 3">
    <name type="scientific">Hymenobacter caeli</name>
    <dbReference type="NCBI Taxonomy" id="2735894"/>
    <lineage>
        <taxon>Bacteria</taxon>
        <taxon>Pseudomonadati</taxon>
        <taxon>Bacteroidota</taxon>
        <taxon>Cytophagia</taxon>
        <taxon>Cytophagales</taxon>
        <taxon>Hymenobacteraceae</taxon>
        <taxon>Hymenobacter</taxon>
    </lineage>
</organism>
<gene>
    <name evidence="2" type="ORF">HNP98_004069</name>
</gene>
<dbReference type="RefSeq" id="WP_173811976.1">
    <property type="nucleotide sequence ID" value="NZ_JABSNP010000028.1"/>
</dbReference>
<keyword evidence="3" id="KW-1185">Reference proteome</keyword>
<proteinExistence type="predicted"/>
<feature type="signal peptide" evidence="1">
    <location>
        <begin position="1"/>
        <end position="19"/>
    </location>
</feature>
<name>A0ABX2FVJ4_9BACT</name>
<keyword evidence="1" id="KW-0732">Signal</keyword>
<sequence>MLKNTLFLLALLLPAAARAQPRGPGTYALASDPHKSYRGALLLSESGLRVKDEAGNASRIAPEVLAYAKTDDGRVFVPAAGFLVPSGATYQKMGPTLVERLDSGRVCLLRYESATAGVLRYDGAYERTSQVSVYLARPAGAAEAVSLPAYAWTNQGAKLHAALRPYAAGRPDLLALLDGSAVRDDTLPAFFRALNSGQPFVKP</sequence>